<dbReference type="Proteomes" id="UP000005267">
    <property type="component" value="Chromosome"/>
</dbReference>
<dbReference type="Pfam" id="PF04909">
    <property type="entry name" value="Amidohydro_2"/>
    <property type="match status" value="1"/>
</dbReference>
<dbReference type="GO" id="GO:0016787">
    <property type="term" value="F:hydrolase activity"/>
    <property type="evidence" value="ECO:0007669"/>
    <property type="project" value="UniProtKB-KW"/>
</dbReference>
<dbReference type="SUPFAM" id="SSF51556">
    <property type="entry name" value="Metallo-dependent hydrolases"/>
    <property type="match status" value="1"/>
</dbReference>
<dbReference type="InterPro" id="IPR006680">
    <property type="entry name" value="Amidohydro-rel"/>
</dbReference>
<dbReference type="STRING" id="1036672.TKWG_05605"/>
<keyword evidence="3" id="KW-1185">Reference proteome</keyword>
<proteinExistence type="predicted"/>
<dbReference type="KEGG" id="aka:TKWG_05605"/>
<organism evidence="2 3">
    <name type="scientific">Advenella kashmirensis (strain DSM 17095 / LMG 22695 / WT001)</name>
    <name type="common">Tetrathiobacter kashmirensis</name>
    <dbReference type="NCBI Taxonomy" id="1036672"/>
    <lineage>
        <taxon>Bacteria</taxon>
        <taxon>Pseudomonadati</taxon>
        <taxon>Pseudomonadota</taxon>
        <taxon>Betaproteobacteria</taxon>
        <taxon>Burkholderiales</taxon>
        <taxon>Alcaligenaceae</taxon>
    </lineage>
</organism>
<dbReference type="InterPro" id="IPR052358">
    <property type="entry name" value="Aro_Compnd_Degr_Hydrolases"/>
</dbReference>
<gene>
    <name evidence="2" type="ordered locus">TKWG_05605</name>
</gene>
<dbReference type="AlphaFoldDB" id="I3U9B5"/>
<dbReference type="PANTHER" id="PTHR35563:SF2">
    <property type="entry name" value="BARREL METAL-DEPENDENT HYDROLASE, PUTATIVE (AFU_ORTHOLOGUE AFUA_1G16240)-RELATED"/>
    <property type="match status" value="1"/>
</dbReference>
<evidence type="ECO:0000313" key="2">
    <source>
        <dbReference type="EMBL" id="AFK61603.1"/>
    </source>
</evidence>
<evidence type="ECO:0000259" key="1">
    <source>
        <dbReference type="Pfam" id="PF04909"/>
    </source>
</evidence>
<dbReference type="InterPro" id="IPR032466">
    <property type="entry name" value="Metal_Hydrolase"/>
</dbReference>
<dbReference type="EMBL" id="CP003555">
    <property type="protein sequence ID" value="AFK61603.1"/>
    <property type="molecule type" value="Genomic_DNA"/>
</dbReference>
<reference evidence="2 3" key="1">
    <citation type="journal article" date="2011" name="J. Bacteriol.">
        <title>Whole-genome shotgun sequencing of the sulfur-oxidizing chemoautotroph Tetrathiobacter kashmirensis.</title>
        <authorList>
            <person name="Ghosh W."/>
            <person name="George A."/>
            <person name="Agarwal A."/>
            <person name="Raj P."/>
            <person name="Alam M."/>
            <person name="Pyne P."/>
            <person name="Das Gupta S.K."/>
        </authorList>
    </citation>
    <scope>NUCLEOTIDE SEQUENCE [LARGE SCALE GENOMIC DNA]</scope>
    <source>
        <strain evidence="2 3">WT001</strain>
    </source>
</reference>
<dbReference type="HOGENOM" id="CLU_1657109_0_0_4"/>
<evidence type="ECO:0000313" key="3">
    <source>
        <dbReference type="Proteomes" id="UP000005267"/>
    </source>
</evidence>
<dbReference type="Gene3D" id="3.20.20.140">
    <property type="entry name" value="Metal-dependent hydrolases"/>
    <property type="match status" value="1"/>
</dbReference>
<sequence length="159" mass="17516">MAYGVLVQPSFLGTDNSYLLNALHKSAGRCVGVAVVDPACHIEALAALRAQGVRGIRLNLFGAGAVDLRQGHWQQLFTHIKALDMHIELHAPSSMLEHYIAPILVHDVALVVDHFGRPQMDQLCQTDQLAIFCRLPIRAGFLSRSQPFIVFSGSRRSIH</sequence>
<protein>
    <submittedName>
        <fullName evidence="2">Hydrolase</fullName>
    </submittedName>
</protein>
<reference evidence="3" key="2">
    <citation type="journal article" date="2013" name="PLoS ONE">
        <title>Genome implosion elicits host-confinement in Alcaligenaceae: evidence from the comparative genomics of Tetrathiobacter kashmirensis, a pathogen in the making.</title>
        <authorList>
            <person name="Ghosh W."/>
            <person name="Alam M."/>
            <person name="Roy C."/>
            <person name="Pyne P."/>
            <person name="George A."/>
            <person name="Chakraborty R."/>
            <person name="Majumder S."/>
            <person name="Agarwal A."/>
            <person name="Chakraborty S."/>
            <person name="Majumdar S."/>
            <person name="Gupta S.K."/>
        </authorList>
    </citation>
    <scope>NUCLEOTIDE SEQUENCE [LARGE SCALE GENOMIC DNA]</scope>
    <source>
        <strain evidence="3">WT001</strain>
    </source>
</reference>
<dbReference type="PANTHER" id="PTHR35563">
    <property type="entry name" value="BARREL METAL-DEPENDENT HYDROLASE, PUTATIVE (AFU_ORTHOLOGUE AFUA_1G16240)-RELATED"/>
    <property type="match status" value="1"/>
</dbReference>
<keyword evidence="2" id="KW-0378">Hydrolase</keyword>
<accession>I3U9B5</accession>
<name>I3U9B5_ADVKW</name>
<feature type="domain" description="Amidohydrolase-related" evidence="1">
    <location>
        <begin position="2"/>
        <end position="118"/>
    </location>
</feature>